<name>A0ABY6ZIF5_9BACL</name>
<dbReference type="EMBL" id="CP104067">
    <property type="protein sequence ID" value="WAH42662.1"/>
    <property type="molecule type" value="Genomic_DNA"/>
</dbReference>
<dbReference type="InterPro" id="IPR050706">
    <property type="entry name" value="Cyclic-di-GMP_PDE-like"/>
</dbReference>
<dbReference type="PANTHER" id="PTHR33121">
    <property type="entry name" value="CYCLIC DI-GMP PHOSPHODIESTERASE PDEF"/>
    <property type="match status" value="1"/>
</dbReference>
<dbReference type="InterPro" id="IPR035919">
    <property type="entry name" value="EAL_sf"/>
</dbReference>
<keyword evidence="3" id="KW-1185">Reference proteome</keyword>
<sequence>MRLRYGLSHSLSLDEQPPGERLYQLITLAGRNARRYSDAKPLFLVEELERLIESKNISSYYQPIVHLDTMTPFGWEGLSRGPIGSEFEHPRDLFDCAEQLGYLLEVERICRNQSIRQSNVGPGDKLFINLSPKILFEPTFRQGETLKLIEEVGLDPKQIVFEITEHHAIDDYPSFLKLVKHFRDQGYQIARYEFDNWFLHTKTGSLI</sequence>
<dbReference type="Gene3D" id="3.20.20.450">
    <property type="entry name" value="EAL domain"/>
    <property type="match status" value="1"/>
</dbReference>
<reference evidence="2" key="1">
    <citation type="submission" date="2022-08" db="EMBL/GenBank/DDBJ databases">
        <title>Alicyclobacillus fastidiosus DSM 17978, complete genome.</title>
        <authorList>
            <person name="Wang Q."/>
            <person name="Cai R."/>
            <person name="Wang Z."/>
        </authorList>
    </citation>
    <scope>NUCLEOTIDE SEQUENCE</scope>
    <source>
        <strain evidence="2">DSM 17978</strain>
    </source>
</reference>
<evidence type="ECO:0000259" key="1">
    <source>
        <dbReference type="PROSITE" id="PS50883"/>
    </source>
</evidence>
<dbReference type="RefSeq" id="WP_268006535.1">
    <property type="nucleotide sequence ID" value="NZ_BSUT01000001.1"/>
</dbReference>
<gene>
    <name evidence="2" type="ORF">NZD89_04255</name>
</gene>
<dbReference type="InterPro" id="IPR001633">
    <property type="entry name" value="EAL_dom"/>
</dbReference>
<proteinExistence type="predicted"/>
<dbReference type="PANTHER" id="PTHR33121:SF76">
    <property type="entry name" value="SIGNALING PROTEIN"/>
    <property type="match status" value="1"/>
</dbReference>
<evidence type="ECO:0000313" key="3">
    <source>
        <dbReference type="Proteomes" id="UP001164761"/>
    </source>
</evidence>
<dbReference type="Proteomes" id="UP001164761">
    <property type="component" value="Chromosome"/>
</dbReference>
<organism evidence="2 3">
    <name type="scientific">Alicyclobacillus fastidiosus</name>
    <dbReference type="NCBI Taxonomy" id="392011"/>
    <lineage>
        <taxon>Bacteria</taxon>
        <taxon>Bacillati</taxon>
        <taxon>Bacillota</taxon>
        <taxon>Bacilli</taxon>
        <taxon>Bacillales</taxon>
        <taxon>Alicyclobacillaceae</taxon>
        <taxon>Alicyclobacillus</taxon>
    </lineage>
</organism>
<dbReference type="SUPFAM" id="SSF141868">
    <property type="entry name" value="EAL domain-like"/>
    <property type="match status" value="1"/>
</dbReference>
<dbReference type="PROSITE" id="PS50883">
    <property type="entry name" value="EAL"/>
    <property type="match status" value="1"/>
</dbReference>
<dbReference type="CDD" id="cd01948">
    <property type="entry name" value="EAL"/>
    <property type="match status" value="1"/>
</dbReference>
<protein>
    <submittedName>
        <fullName evidence="2">EAL domain-containing protein</fullName>
    </submittedName>
</protein>
<accession>A0ABY6ZIF5</accession>
<evidence type="ECO:0000313" key="2">
    <source>
        <dbReference type="EMBL" id="WAH42662.1"/>
    </source>
</evidence>
<feature type="domain" description="EAL" evidence="1">
    <location>
        <begin position="41"/>
        <end position="207"/>
    </location>
</feature>
<dbReference type="Pfam" id="PF00563">
    <property type="entry name" value="EAL"/>
    <property type="match status" value="1"/>
</dbReference>